<proteinExistence type="inferred from homology"/>
<dbReference type="InterPro" id="IPR058634">
    <property type="entry name" value="AaeA-lik-b-barrel"/>
</dbReference>
<evidence type="ECO:0000259" key="4">
    <source>
        <dbReference type="Pfam" id="PF25876"/>
    </source>
</evidence>
<dbReference type="PANTHER" id="PTHR30386">
    <property type="entry name" value="MEMBRANE FUSION SUBUNIT OF EMRAB-TOLC MULTIDRUG EFFLUX PUMP"/>
    <property type="match status" value="1"/>
</dbReference>
<accession>A0A5E6R049</accession>
<dbReference type="Gene3D" id="2.40.50.100">
    <property type="match status" value="1"/>
</dbReference>
<dbReference type="Pfam" id="PF25963">
    <property type="entry name" value="Beta-barrel_AAEA"/>
    <property type="match status" value="1"/>
</dbReference>
<comment type="similarity">
    <text evidence="1">Belongs to the membrane fusion protein (MFP) (TC 8.A.1) family.</text>
</comment>
<dbReference type="GO" id="GO:0055085">
    <property type="term" value="P:transmembrane transport"/>
    <property type="evidence" value="ECO:0007669"/>
    <property type="project" value="InterPro"/>
</dbReference>
<organism evidence="7">
    <name type="scientific">Pseudomonas fluorescens</name>
    <dbReference type="NCBI Taxonomy" id="294"/>
    <lineage>
        <taxon>Bacteria</taxon>
        <taxon>Pseudomonadati</taxon>
        <taxon>Pseudomonadota</taxon>
        <taxon>Gammaproteobacteria</taxon>
        <taxon>Pseudomonadales</taxon>
        <taxon>Pseudomonadaceae</taxon>
        <taxon>Pseudomonas</taxon>
    </lineage>
</organism>
<dbReference type="Gene3D" id="2.40.30.170">
    <property type="match status" value="1"/>
</dbReference>
<dbReference type="Pfam" id="PF25917">
    <property type="entry name" value="BSH_RND"/>
    <property type="match status" value="1"/>
</dbReference>
<sequence length="383" mass="41014">MTEPTSTTSTTNAIASTPEGTTPPGATVTEPRSLRVRIVSSLGFAAIAIVGVLIVLYAWQLPPFSSAVETTENALVRGQVTIIGPQLSGYVFEVPVQDFQYVKAGDLLVRLDDRIYKQRLDQALAQLAVQKASLANVVQQRNSAEATIQLRQAALVDSQAQARKSTADLRRNEELISDGSVSKRELDVTRAANAQTIAAVAQAQASLEIARQDLQTVIVNRGSLEAAVASAEAAVELARIDLSNTRITAPRDGQLGQIGVRLGAYVNSGAQLMALVPKQLWVIANMKETQMDNVQVGQPVTFTVDALNHRKFHGTVQHISPATGSEFSLLQADNATGNFVKIAQRVPVRITVDPDQAESERLRPGLSVVVSIDTAGRLKNSPP</sequence>
<dbReference type="SUPFAM" id="SSF111369">
    <property type="entry name" value="HlyD-like secretion proteins"/>
    <property type="match status" value="2"/>
</dbReference>
<gene>
    <name evidence="7" type="primary">emrK</name>
    <name evidence="7" type="ORF">PS683_01184</name>
</gene>
<feature type="domain" description="p-hydroxybenzoic acid efflux pump subunit AaeA-like beta-barrel" evidence="6">
    <location>
        <begin position="280"/>
        <end position="372"/>
    </location>
</feature>
<evidence type="ECO:0000256" key="1">
    <source>
        <dbReference type="ARBA" id="ARBA00009477"/>
    </source>
</evidence>
<keyword evidence="3" id="KW-1133">Transmembrane helix</keyword>
<name>A0A5E6R049_PSEFL</name>
<dbReference type="PRINTS" id="PR01490">
    <property type="entry name" value="RTXTOXIND"/>
</dbReference>
<protein>
    <submittedName>
        <fullName evidence="7">Putative multidrug resistance protein EmrK</fullName>
    </submittedName>
</protein>
<evidence type="ECO:0000256" key="3">
    <source>
        <dbReference type="SAM" id="Phobius"/>
    </source>
</evidence>
<dbReference type="InterPro" id="IPR050739">
    <property type="entry name" value="MFP"/>
</dbReference>
<dbReference type="Pfam" id="PF25876">
    <property type="entry name" value="HH_MFP_RND"/>
    <property type="match status" value="1"/>
</dbReference>
<feature type="transmembrane region" description="Helical" evidence="3">
    <location>
        <begin position="38"/>
        <end position="59"/>
    </location>
</feature>
<dbReference type="AlphaFoldDB" id="A0A5E6R049"/>
<dbReference type="EMBL" id="LR700640">
    <property type="protein sequence ID" value="VVM12894.1"/>
    <property type="molecule type" value="Genomic_DNA"/>
</dbReference>
<keyword evidence="3" id="KW-0472">Membrane</keyword>
<dbReference type="InterPro" id="IPR058625">
    <property type="entry name" value="MdtA-like_BSH"/>
</dbReference>
<feature type="compositionally biased region" description="Low complexity" evidence="2">
    <location>
        <begin position="1"/>
        <end position="11"/>
    </location>
</feature>
<evidence type="ECO:0000313" key="7">
    <source>
        <dbReference type="EMBL" id="VVM12894.1"/>
    </source>
</evidence>
<feature type="domain" description="Multidrug resistance protein MdtA-like barrel-sandwich hybrid" evidence="5">
    <location>
        <begin position="83"/>
        <end position="276"/>
    </location>
</feature>
<evidence type="ECO:0000256" key="2">
    <source>
        <dbReference type="SAM" id="MobiDB-lite"/>
    </source>
</evidence>
<feature type="domain" description="Multidrug resistance protein MdtA-like alpha-helical hairpin" evidence="4">
    <location>
        <begin position="151"/>
        <end position="215"/>
    </location>
</feature>
<feature type="region of interest" description="Disordered" evidence="2">
    <location>
        <begin position="1"/>
        <end position="28"/>
    </location>
</feature>
<dbReference type="KEGG" id="pfx:A7318_16480"/>
<evidence type="ECO:0000259" key="5">
    <source>
        <dbReference type="Pfam" id="PF25917"/>
    </source>
</evidence>
<dbReference type="PANTHER" id="PTHR30386:SF24">
    <property type="entry name" value="MULTIDRUG RESISTANCE EFFLUX PUMP"/>
    <property type="match status" value="1"/>
</dbReference>
<keyword evidence="3" id="KW-0812">Transmembrane</keyword>
<dbReference type="Gene3D" id="1.10.287.470">
    <property type="entry name" value="Helix hairpin bin"/>
    <property type="match status" value="2"/>
</dbReference>
<dbReference type="InterPro" id="IPR058624">
    <property type="entry name" value="MdtA-like_HH"/>
</dbReference>
<evidence type="ECO:0000259" key="6">
    <source>
        <dbReference type="Pfam" id="PF25963"/>
    </source>
</evidence>
<reference evidence="7" key="1">
    <citation type="submission" date="2019-09" db="EMBL/GenBank/DDBJ databases">
        <authorList>
            <person name="Chandra G."/>
            <person name="Truman W A."/>
        </authorList>
    </citation>
    <scope>NUCLEOTIDE SEQUENCE</scope>
    <source>
        <strain evidence="7">PS683</strain>
    </source>
</reference>